<proteinExistence type="predicted"/>
<comment type="caution">
    <text evidence="2">The sequence shown here is derived from an EMBL/GenBank/DDBJ whole genome shotgun (WGS) entry which is preliminary data.</text>
</comment>
<name>A0A7W8XUA5_9HYPH</name>
<dbReference type="InterPro" id="IPR036249">
    <property type="entry name" value="Thioredoxin-like_sf"/>
</dbReference>
<evidence type="ECO:0000259" key="1">
    <source>
        <dbReference type="Pfam" id="PF13417"/>
    </source>
</evidence>
<dbReference type="GO" id="GO:0016740">
    <property type="term" value="F:transferase activity"/>
    <property type="evidence" value="ECO:0007669"/>
    <property type="project" value="UniProtKB-KW"/>
</dbReference>
<dbReference type="SUPFAM" id="SSF52833">
    <property type="entry name" value="Thioredoxin-like"/>
    <property type="match status" value="1"/>
</dbReference>
<dbReference type="RefSeq" id="WP_183938928.1">
    <property type="nucleotide sequence ID" value="NZ_JACHBI010000008.1"/>
</dbReference>
<dbReference type="AlphaFoldDB" id="A0A7W8XUA5"/>
<dbReference type="Pfam" id="PF13417">
    <property type="entry name" value="GST_N_3"/>
    <property type="match status" value="1"/>
</dbReference>
<sequence>MSENASKPVLYFKKACPFCLKVRLFLWEARMMEEVEIRECEPGSKQESDIRAELAGHLDKVSFPAARLEPGRYIADSGEIIALLAAKSGCVPADMPVLASYIEGALKPMMKLWKENLELKAAAA</sequence>
<organism evidence="2 3">
    <name type="scientific">Rhizobium paranaense</name>
    <dbReference type="NCBI Taxonomy" id="1650438"/>
    <lineage>
        <taxon>Bacteria</taxon>
        <taxon>Pseudomonadati</taxon>
        <taxon>Pseudomonadota</taxon>
        <taxon>Alphaproteobacteria</taxon>
        <taxon>Hyphomicrobiales</taxon>
        <taxon>Rhizobiaceae</taxon>
        <taxon>Rhizobium/Agrobacterium group</taxon>
        <taxon>Rhizobium</taxon>
    </lineage>
</organism>
<protein>
    <submittedName>
        <fullName evidence="2">Glutathione S-transferase</fullName>
    </submittedName>
</protein>
<reference evidence="2 3" key="1">
    <citation type="submission" date="2020-08" db="EMBL/GenBank/DDBJ databases">
        <title>Genomic Encyclopedia of Type Strains, Phase IV (KMG-V): Genome sequencing to study the core and pangenomes of soil and plant-associated prokaryotes.</title>
        <authorList>
            <person name="Whitman W."/>
        </authorList>
    </citation>
    <scope>NUCLEOTIDE SEQUENCE [LARGE SCALE GENOMIC DNA]</scope>
    <source>
        <strain evidence="2 3">SEMIA 4064</strain>
    </source>
</reference>
<dbReference type="PROSITE" id="PS00195">
    <property type="entry name" value="GLUTAREDOXIN_1"/>
    <property type="match status" value="1"/>
</dbReference>
<dbReference type="InterPro" id="IPR004045">
    <property type="entry name" value="Glutathione_S-Trfase_N"/>
</dbReference>
<dbReference type="EMBL" id="JACHBI010000008">
    <property type="protein sequence ID" value="MBB5575621.1"/>
    <property type="molecule type" value="Genomic_DNA"/>
</dbReference>
<keyword evidence="2" id="KW-0808">Transferase</keyword>
<dbReference type="PROSITE" id="PS51354">
    <property type="entry name" value="GLUTAREDOXIN_2"/>
    <property type="match status" value="1"/>
</dbReference>
<dbReference type="InterPro" id="IPR011767">
    <property type="entry name" value="GLR_AS"/>
</dbReference>
<keyword evidence="3" id="KW-1185">Reference proteome</keyword>
<evidence type="ECO:0000313" key="3">
    <source>
        <dbReference type="Proteomes" id="UP000549882"/>
    </source>
</evidence>
<evidence type="ECO:0000313" key="2">
    <source>
        <dbReference type="EMBL" id="MBB5575621.1"/>
    </source>
</evidence>
<gene>
    <name evidence="2" type="ORF">GGD50_004256</name>
</gene>
<dbReference type="CDD" id="cd00570">
    <property type="entry name" value="GST_N_family"/>
    <property type="match status" value="1"/>
</dbReference>
<dbReference type="Proteomes" id="UP000549882">
    <property type="component" value="Unassembled WGS sequence"/>
</dbReference>
<feature type="domain" description="GST N-terminal" evidence="1">
    <location>
        <begin position="10"/>
        <end position="87"/>
    </location>
</feature>
<accession>A0A7W8XUA5</accession>
<dbReference type="Gene3D" id="3.40.30.10">
    <property type="entry name" value="Glutaredoxin"/>
    <property type="match status" value="1"/>
</dbReference>